<name>A0AAN7LMK6_TRANT</name>
<sequence>MEYIVEDEYADVQKDETIDARRNAQEDNASSENQCSALFKPWCLCLSAVDAS</sequence>
<organism evidence="1 2">
    <name type="scientific">Trapa natans</name>
    <name type="common">Water chestnut</name>
    <dbReference type="NCBI Taxonomy" id="22666"/>
    <lineage>
        <taxon>Eukaryota</taxon>
        <taxon>Viridiplantae</taxon>
        <taxon>Streptophyta</taxon>
        <taxon>Embryophyta</taxon>
        <taxon>Tracheophyta</taxon>
        <taxon>Spermatophyta</taxon>
        <taxon>Magnoliopsida</taxon>
        <taxon>eudicotyledons</taxon>
        <taxon>Gunneridae</taxon>
        <taxon>Pentapetalae</taxon>
        <taxon>rosids</taxon>
        <taxon>malvids</taxon>
        <taxon>Myrtales</taxon>
        <taxon>Lythraceae</taxon>
        <taxon>Trapa</taxon>
    </lineage>
</organism>
<keyword evidence="2" id="KW-1185">Reference proteome</keyword>
<dbReference type="EMBL" id="JAXQNO010000015">
    <property type="protein sequence ID" value="KAK4782692.1"/>
    <property type="molecule type" value="Genomic_DNA"/>
</dbReference>
<accession>A0AAN7LMK6</accession>
<dbReference type="AlphaFoldDB" id="A0AAN7LMK6"/>
<dbReference type="Proteomes" id="UP001346149">
    <property type="component" value="Unassembled WGS sequence"/>
</dbReference>
<gene>
    <name evidence="1" type="ORF">SAY86_007066</name>
</gene>
<comment type="caution">
    <text evidence="1">The sequence shown here is derived from an EMBL/GenBank/DDBJ whole genome shotgun (WGS) entry which is preliminary data.</text>
</comment>
<protein>
    <submittedName>
        <fullName evidence="1">Uncharacterized protein</fullName>
    </submittedName>
</protein>
<evidence type="ECO:0000313" key="2">
    <source>
        <dbReference type="Proteomes" id="UP001346149"/>
    </source>
</evidence>
<proteinExistence type="predicted"/>
<reference evidence="1 2" key="1">
    <citation type="journal article" date="2023" name="Hortic Res">
        <title>Pangenome of water caltrop reveals structural variations and asymmetric subgenome divergence after allopolyploidization.</title>
        <authorList>
            <person name="Zhang X."/>
            <person name="Chen Y."/>
            <person name="Wang L."/>
            <person name="Yuan Y."/>
            <person name="Fang M."/>
            <person name="Shi L."/>
            <person name="Lu R."/>
            <person name="Comes H.P."/>
            <person name="Ma Y."/>
            <person name="Chen Y."/>
            <person name="Huang G."/>
            <person name="Zhou Y."/>
            <person name="Zheng Z."/>
            <person name="Qiu Y."/>
        </authorList>
    </citation>
    <scope>NUCLEOTIDE SEQUENCE [LARGE SCALE GENOMIC DNA]</scope>
    <source>
        <strain evidence="1">F231</strain>
    </source>
</reference>
<evidence type="ECO:0000313" key="1">
    <source>
        <dbReference type="EMBL" id="KAK4782692.1"/>
    </source>
</evidence>